<gene>
    <name evidence="1" type="ORF">FHR33_009832</name>
</gene>
<sequence length="110" mass="11728">MARDLGLAESTVRKRRAAFARGGLEALTDEARTGRPKSELTVSDAERAVLQRWAWRAGSAQVLAMRAKIVLACADGTSNKQIPSSSGCIRTRRPNGAVTVLTAHRLGAGQ</sequence>
<keyword evidence="2" id="KW-1185">Reference proteome</keyword>
<evidence type="ECO:0000313" key="1">
    <source>
        <dbReference type="EMBL" id="MBB3733879.1"/>
    </source>
</evidence>
<dbReference type="EMBL" id="JACIBV010000003">
    <property type="protein sequence ID" value="MBB3733879.1"/>
    <property type="molecule type" value="Genomic_DNA"/>
</dbReference>
<organism evidence="1 2">
    <name type="scientific">Nonomuraea dietziae</name>
    <dbReference type="NCBI Taxonomy" id="65515"/>
    <lineage>
        <taxon>Bacteria</taxon>
        <taxon>Bacillati</taxon>
        <taxon>Actinomycetota</taxon>
        <taxon>Actinomycetes</taxon>
        <taxon>Streptosporangiales</taxon>
        <taxon>Streptosporangiaceae</taxon>
        <taxon>Nonomuraea</taxon>
    </lineage>
</organism>
<dbReference type="AlphaFoldDB" id="A0A7W5VLJ2"/>
<evidence type="ECO:0000313" key="2">
    <source>
        <dbReference type="Proteomes" id="UP000579945"/>
    </source>
</evidence>
<comment type="caution">
    <text evidence="1">The sequence shown here is derived from an EMBL/GenBank/DDBJ whole genome shotgun (WGS) entry which is preliminary data.</text>
</comment>
<name>A0A7W5VLJ2_9ACTN</name>
<dbReference type="Pfam" id="PF13551">
    <property type="entry name" value="HTH_29"/>
    <property type="match status" value="1"/>
</dbReference>
<dbReference type="Proteomes" id="UP000579945">
    <property type="component" value="Unassembled WGS sequence"/>
</dbReference>
<reference evidence="1 2" key="1">
    <citation type="submission" date="2020-08" db="EMBL/GenBank/DDBJ databases">
        <title>Sequencing the genomes of 1000 actinobacteria strains.</title>
        <authorList>
            <person name="Klenk H.-P."/>
        </authorList>
    </citation>
    <scope>NUCLEOTIDE SEQUENCE [LARGE SCALE GENOMIC DNA]</scope>
    <source>
        <strain evidence="1 2">DSM 44320</strain>
    </source>
</reference>
<protein>
    <submittedName>
        <fullName evidence="1">Uncharacterized protein</fullName>
    </submittedName>
</protein>
<accession>A0A7W5VLJ2</accession>
<proteinExistence type="predicted"/>